<reference evidence="3 4" key="1">
    <citation type="submission" date="2022-04" db="EMBL/GenBank/DDBJ databases">
        <authorList>
            <person name="Grouzdev D.S."/>
            <person name="Pantiukh K.S."/>
            <person name="Krutkina M.S."/>
        </authorList>
    </citation>
    <scope>NUCLEOTIDE SEQUENCE [LARGE SCALE GENOMIC DNA]</scope>
    <source>
        <strain evidence="3 4">6x-1</strain>
    </source>
</reference>
<evidence type="ECO:0000313" key="3">
    <source>
        <dbReference type="EMBL" id="MCK0198121.1"/>
    </source>
</evidence>
<organism evidence="3 4">
    <name type="scientific">Ancylobacter crimeensis</name>
    <dbReference type="NCBI Taxonomy" id="2579147"/>
    <lineage>
        <taxon>Bacteria</taxon>
        <taxon>Pseudomonadati</taxon>
        <taxon>Pseudomonadota</taxon>
        <taxon>Alphaproteobacteria</taxon>
        <taxon>Hyphomicrobiales</taxon>
        <taxon>Xanthobacteraceae</taxon>
        <taxon>Ancylobacter</taxon>
    </lineage>
</organism>
<dbReference type="RefSeq" id="WP_247030021.1">
    <property type="nucleotide sequence ID" value="NZ_JALKCH010000009.1"/>
</dbReference>
<feature type="region of interest" description="Disordered" evidence="1">
    <location>
        <begin position="226"/>
        <end position="260"/>
    </location>
</feature>
<dbReference type="InterPro" id="IPR046538">
    <property type="entry name" value="DUF6603"/>
</dbReference>
<dbReference type="Proteomes" id="UP001203284">
    <property type="component" value="Unassembled WGS sequence"/>
</dbReference>
<protein>
    <recommendedName>
        <fullName evidence="2">DUF6603 domain-containing protein</fullName>
    </recommendedName>
</protein>
<proteinExistence type="predicted"/>
<comment type="caution">
    <text evidence="3">The sequence shown here is derived from an EMBL/GenBank/DDBJ whole genome shotgun (WGS) entry which is preliminary data.</text>
</comment>
<sequence length="1183" mass="123500">MAGTLASVLRDELVEFLAPLAAVGDTASYARMLRALGHMPALATDGGLQAALAQVASAITQLQGLDPATLDTWDGAVKALAVAEQAIAGFQAAERAITDPTLAAQAESLGLEIANRLVSVYLRRRAPRLHRIAALLTLIEVLEITAPSALELAGGQVTRTPWADDTFHFERLDGLMSHPWATLGEVYFPNGMAQAADAHRSAALLFPLLVHVADVIGLRVRQDLRALDPPSPGATPPEDIDTQDHADVEGPDDVQPAPLDDPAVFLRRNLPRLILMLPGADGIGRIGFSIVASATEHEGGIAGLIFGAAGAFAWNETRGGWNLEAATTGDLPVFVVGPDGLQLLDPAAAGAGATGHIGAARARGAEPAFQLGESGGSRIEVGDLRVQFDFALSPTQQRIGFTAKAEHARLVLSGESDGFLGEVLPQGGAQVECDLALTFWSDGGLDIGVSVQGTPPSGVVPVGRSIGPLLIQSITRDFRSADTATGSGLTFGLGVNLSVKLGPVTAAIAGPGVAVDVLWSLKDPARSKNLGVLHIERPGLRAPAGVGLDIDAAGLVTGGGFLFHDEAQSLYFGDLRLSLQGRLTLKAFGLITTSAPDGAPGFSLLVFVTVEGFTPVQLGMGFKLTGVGGMLGVHRTFDEAAIRQGLAADTLAALLFPRDPAANGPAVVAALSAAFPFQRGHYLLGLLVQIGWPTPTLVTASLALVLEVGARTRLLALGRISCLLPEADNDLVRLNLDAVGVLDFDEGTVSIDAVLVDSRLAHRFPLTGSMALRARLKAGPGSSFVMAIGGLNQRFAPPEGLPDLPRITIALSSGDNPRLTCEAYFAVTANTVQFGACASLYAAAYGFSIEGDVGFDVLIQLVPIHFIADFHASVQLKHGSTNLFKLSVDGTLEGPLPLLMSGKASFEIFWCDFTIRIDQTLVAGDLPLLSAAIDVISELKRVLVAAESWATEGGQGAHGVALRKASADGLTLDPGGRLVMRQLTVPLNAGRDIDLFGGVPVAGARNFQLAGAINGDPQDLQPVMDQFSPAQFFAMSDDEKLAAPSYEMMQAGVVFGDAVTFDANEIVGGPLTYDTVTFDDEAAPPLPDRLPYALSPDRLASLAMSGAAGRAAPRRTGRARFANEGAGPAVTVLLVHWTVVPLADGEAHPVAPDRTWTELRGEVAKLNVGRAMWQLTPDYELAA</sequence>
<keyword evidence="4" id="KW-1185">Reference proteome</keyword>
<gene>
    <name evidence="3" type="ORF">MWN34_14500</name>
</gene>
<evidence type="ECO:0000313" key="4">
    <source>
        <dbReference type="Proteomes" id="UP001203284"/>
    </source>
</evidence>
<evidence type="ECO:0000259" key="2">
    <source>
        <dbReference type="Pfam" id="PF20248"/>
    </source>
</evidence>
<name>A0ABT0DDS8_9HYPH</name>
<dbReference type="EMBL" id="JALKCH010000009">
    <property type="protein sequence ID" value="MCK0198121.1"/>
    <property type="molecule type" value="Genomic_DNA"/>
</dbReference>
<accession>A0ABT0DDS8</accession>
<dbReference type="Pfam" id="PF20248">
    <property type="entry name" value="DUF6603"/>
    <property type="match status" value="1"/>
</dbReference>
<evidence type="ECO:0000256" key="1">
    <source>
        <dbReference type="SAM" id="MobiDB-lite"/>
    </source>
</evidence>
<feature type="domain" description="DUF6603" evidence="2">
    <location>
        <begin position="463"/>
        <end position="1038"/>
    </location>
</feature>